<dbReference type="Proteomes" id="UP000181901">
    <property type="component" value="Unassembled WGS sequence"/>
</dbReference>
<dbReference type="AlphaFoldDB" id="A0A1J5MTA1"/>
<reference evidence="3 4" key="1">
    <citation type="submission" date="2015-09" db="EMBL/GenBank/DDBJ databases">
        <title>Genome of Desulfovibrio dechloracetivorans BerOc1, a mercury methylating strain isolated from highly hydrocarbons and metals contaminated coastal sediments.</title>
        <authorList>
            <person name="Goni Urriza M."/>
            <person name="Gassie C."/>
            <person name="Bouchez O."/>
            <person name="Klopp C."/>
            <person name="Ranchou-Peyruse A."/>
            <person name="Remy G."/>
        </authorList>
    </citation>
    <scope>NUCLEOTIDE SEQUENCE [LARGE SCALE GENOMIC DNA]</scope>
    <source>
        <strain evidence="3 4">BerOc1</strain>
    </source>
</reference>
<keyword evidence="2 3" id="KW-0560">Oxidoreductase</keyword>
<dbReference type="InterPro" id="IPR020904">
    <property type="entry name" value="Sc_DH/Rdtase_CS"/>
</dbReference>
<protein>
    <submittedName>
        <fullName evidence="3">3-oxoacyl-[acyl-carrier-protein] reductase FabG</fullName>
        <ecNumber evidence="3">1.1.1.100</ecNumber>
    </submittedName>
</protein>
<evidence type="ECO:0000313" key="3">
    <source>
        <dbReference type="EMBL" id="OIQ49234.1"/>
    </source>
</evidence>
<dbReference type="SUPFAM" id="SSF51735">
    <property type="entry name" value="NAD(P)-binding Rossmann-fold domains"/>
    <property type="match status" value="1"/>
</dbReference>
<evidence type="ECO:0000256" key="1">
    <source>
        <dbReference type="ARBA" id="ARBA00006484"/>
    </source>
</evidence>
<dbReference type="InterPro" id="IPR036291">
    <property type="entry name" value="NAD(P)-bd_dom_sf"/>
</dbReference>
<dbReference type="PRINTS" id="PR00081">
    <property type="entry name" value="GDHRDH"/>
</dbReference>
<organism evidence="3 4">
    <name type="scientific">Pseudodesulfovibrio hydrargyri</name>
    <dbReference type="NCBI Taxonomy" id="2125990"/>
    <lineage>
        <taxon>Bacteria</taxon>
        <taxon>Pseudomonadati</taxon>
        <taxon>Thermodesulfobacteriota</taxon>
        <taxon>Desulfovibrionia</taxon>
        <taxon>Desulfovibrionales</taxon>
        <taxon>Desulfovibrionaceae</taxon>
    </lineage>
</organism>
<dbReference type="PRINTS" id="PR00080">
    <property type="entry name" value="SDRFAMILY"/>
</dbReference>
<accession>A0A1J5MTA1</accession>
<evidence type="ECO:0000256" key="2">
    <source>
        <dbReference type="ARBA" id="ARBA00023002"/>
    </source>
</evidence>
<dbReference type="Pfam" id="PF13561">
    <property type="entry name" value="adh_short_C2"/>
    <property type="match status" value="1"/>
</dbReference>
<proteinExistence type="inferred from homology"/>
<dbReference type="GO" id="GO:0004316">
    <property type="term" value="F:3-oxoacyl-[acyl-carrier-protein] reductase (NADPH) activity"/>
    <property type="evidence" value="ECO:0007669"/>
    <property type="project" value="UniProtKB-EC"/>
</dbReference>
<dbReference type="FunFam" id="3.40.50.720:FF:000084">
    <property type="entry name" value="Short-chain dehydrogenase reductase"/>
    <property type="match status" value="1"/>
</dbReference>
<dbReference type="PANTHER" id="PTHR42760">
    <property type="entry name" value="SHORT-CHAIN DEHYDROGENASES/REDUCTASES FAMILY MEMBER"/>
    <property type="match status" value="1"/>
</dbReference>
<evidence type="ECO:0000313" key="4">
    <source>
        <dbReference type="Proteomes" id="UP000181901"/>
    </source>
</evidence>
<keyword evidence="4" id="KW-1185">Reference proteome</keyword>
<gene>
    <name evidence="3" type="primary">fabG_2</name>
    <name evidence="3" type="ORF">BerOc1_01158</name>
</gene>
<comment type="similarity">
    <text evidence="1">Belongs to the short-chain dehydrogenases/reductases (SDR) family.</text>
</comment>
<dbReference type="EC" id="1.1.1.100" evidence="3"/>
<dbReference type="EMBL" id="LKAQ01000004">
    <property type="protein sequence ID" value="OIQ49234.1"/>
    <property type="molecule type" value="Genomic_DNA"/>
</dbReference>
<dbReference type="PROSITE" id="PS00061">
    <property type="entry name" value="ADH_SHORT"/>
    <property type="match status" value="1"/>
</dbReference>
<dbReference type="InterPro" id="IPR002347">
    <property type="entry name" value="SDR_fam"/>
</dbReference>
<dbReference type="PANTHER" id="PTHR42760:SF133">
    <property type="entry name" value="3-OXOACYL-[ACYL-CARRIER-PROTEIN] REDUCTASE"/>
    <property type="match status" value="1"/>
</dbReference>
<sequence length="260" mass="27560">MDLTGRVALVTGGAGYIGRTFCETLAEAGANVVVLDIDPERVDEVAGYIADRFGVSTLGLAVDLAVQDDVLAVPGRVEEALGGMDILVNCAGFVGTSKLPGWGCGFEEQSVDTWRLVAEVNLTAPFELIQASTDLLRRSGHGTVINIGSIYGVSGPDMSLYEGTSMGNDAAYAATKGGLLQLTRWLSTVLAPEVRVNSICPGGVFRNQDPKFVKRYEKNTPLGRMGTEEDMKGALLFLASDLSAYVTGQNIMVDGGWTAW</sequence>
<comment type="caution">
    <text evidence="3">The sequence shown here is derived from an EMBL/GenBank/DDBJ whole genome shotgun (WGS) entry which is preliminary data.</text>
</comment>
<name>A0A1J5MTA1_9BACT</name>
<dbReference type="Gene3D" id="3.40.50.720">
    <property type="entry name" value="NAD(P)-binding Rossmann-like Domain"/>
    <property type="match status" value="1"/>
</dbReference>